<proteinExistence type="predicted"/>
<dbReference type="AlphaFoldDB" id="C6M4W7"/>
<accession>C6M4W7</accession>
<keyword evidence="2" id="KW-1185">Reference proteome</keyword>
<evidence type="ECO:0000313" key="1">
    <source>
        <dbReference type="EMBL" id="EET44603.1"/>
    </source>
</evidence>
<protein>
    <submittedName>
        <fullName evidence="1">Uncharacterized protein</fullName>
    </submittedName>
</protein>
<dbReference type="Proteomes" id="UP000005365">
    <property type="component" value="Unassembled WGS sequence"/>
</dbReference>
<organism evidence="1 2">
    <name type="scientific">Neisseria sicca ATCC 29256</name>
    <dbReference type="NCBI Taxonomy" id="547045"/>
    <lineage>
        <taxon>Bacteria</taxon>
        <taxon>Pseudomonadati</taxon>
        <taxon>Pseudomonadota</taxon>
        <taxon>Betaproteobacteria</taxon>
        <taxon>Neisseriales</taxon>
        <taxon>Neisseriaceae</taxon>
        <taxon>Neisseria</taxon>
    </lineage>
</organism>
<comment type="caution">
    <text evidence="1">The sequence shown here is derived from an EMBL/GenBank/DDBJ whole genome shotgun (WGS) entry which is preliminary data.</text>
</comment>
<name>C6M4W7_NEISI</name>
<dbReference type="EMBL" id="ACKO02000008">
    <property type="protein sequence ID" value="EET44603.1"/>
    <property type="molecule type" value="Genomic_DNA"/>
</dbReference>
<reference evidence="1" key="1">
    <citation type="submission" date="2009-07" db="EMBL/GenBank/DDBJ databases">
        <authorList>
            <person name="Weinstock G."/>
            <person name="Sodergren E."/>
            <person name="Clifton S."/>
            <person name="Fulton L."/>
            <person name="Fulton B."/>
            <person name="Courtney L."/>
            <person name="Fronick C."/>
            <person name="Harrison M."/>
            <person name="Strong C."/>
            <person name="Farmer C."/>
            <person name="Delahaunty K."/>
            <person name="Markovic C."/>
            <person name="Hall O."/>
            <person name="Minx P."/>
            <person name="Tomlinson C."/>
            <person name="Mitreva M."/>
            <person name="Nelson J."/>
            <person name="Hou S."/>
            <person name="Wollam A."/>
            <person name="Pepin K.H."/>
            <person name="Johnson M."/>
            <person name="Bhonagiri V."/>
            <person name="Nash W.E."/>
            <person name="Warren W."/>
            <person name="Chinwalla A."/>
            <person name="Mardis E.R."/>
            <person name="Wilson R.K."/>
        </authorList>
    </citation>
    <scope>NUCLEOTIDE SEQUENCE [LARGE SCALE GENOMIC DNA]</scope>
    <source>
        <strain evidence="1">ATCC 29256</strain>
    </source>
</reference>
<evidence type="ECO:0000313" key="2">
    <source>
        <dbReference type="Proteomes" id="UP000005365"/>
    </source>
</evidence>
<gene>
    <name evidence="1" type="ORF">NEISICOT_01565</name>
</gene>
<sequence length="65" mass="7114">MVLSLILGLLVTLMRSSENGKECLVLKKDDFVIFGRFLSDGVGFPRLPENPLKGKIPYSNMGTAS</sequence>